<feature type="domain" description="WDR36/Utp21 C-terminal" evidence="5">
    <location>
        <begin position="707"/>
        <end position="938"/>
    </location>
</feature>
<reference evidence="7 8" key="2">
    <citation type="journal article" date="2008" name="Nature">
        <title>The Phaeodactylum genome reveals the evolutionary history of diatom genomes.</title>
        <authorList>
            <person name="Bowler C."/>
            <person name="Allen A.E."/>
            <person name="Badger J.H."/>
            <person name="Grimwood J."/>
            <person name="Jabbari K."/>
            <person name="Kuo A."/>
            <person name="Maheswari U."/>
            <person name="Martens C."/>
            <person name="Maumus F."/>
            <person name="Otillar R.P."/>
            <person name="Rayko E."/>
            <person name="Salamov A."/>
            <person name="Vandepoele K."/>
            <person name="Beszteri B."/>
            <person name="Gruber A."/>
            <person name="Heijde M."/>
            <person name="Katinka M."/>
            <person name="Mock T."/>
            <person name="Valentin K."/>
            <person name="Verret F."/>
            <person name="Berges J.A."/>
            <person name="Brownlee C."/>
            <person name="Cadoret J.P."/>
            <person name="Chiovitti A."/>
            <person name="Choi C.J."/>
            <person name="Coesel S."/>
            <person name="De Martino A."/>
            <person name="Detter J.C."/>
            <person name="Durkin C."/>
            <person name="Falciatore A."/>
            <person name="Fournet J."/>
            <person name="Haruta M."/>
            <person name="Huysman M.J."/>
            <person name="Jenkins B.D."/>
            <person name="Jiroutova K."/>
            <person name="Jorgensen R.E."/>
            <person name="Joubert Y."/>
            <person name="Kaplan A."/>
            <person name="Kroger N."/>
            <person name="Kroth P.G."/>
            <person name="La Roche J."/>
            <person name="Lindquist E."/>
            <person name="Lommer M."/>
            <person name="Martin-Jezequel V."/>
            <person name="Lopez P.J."/>
            <person name="Lucas S."/>
            <person name="Mangogna M."/>
            <person name="McGinnis K."/>
            <person name="Medlin L.K."/>
            <person name="Montsant A."/>
            <person name="Oudot-Le Secq M.P."/>
            <person name="Napoli C."/>
            <person name="Obornik M."/>
            <person name="Parker M.S."/>
            <person name="Petit J.L."/>
            <person name="Porcel B.M."/>
            <person name="Poulsen N."/>
            <person name="Robison M."/>
            <person name="Rychlewski L."/>
            <person name="Rynearson T.A."/>
            <person name="Schmutz J."/>
            <person name="Shapiro H."/>
            <person name="Siaut M."/>
            <person name="Stanley M."/>
            <person name="Sussman M.R."/>
            <person name="Taylor A.R."/>
            <person name="Vardi A."/>
            <person name="von Dassow P."/>
            <person name="Vyverman W."/>
            <person name="Willis A."/>
            <person name="Wyrwicz L.S."/>
            <person name="Rokhsar D.S."/>
            <person name="Weissenbach J."/>
            <person name="Armbrust E.V."/>
            <person name="Green B.R."/>
            <person name="Van de Peer Y."/>
            <person name="Grigoriev I.V."/>
        </authorList>
    </citation>
    <scope>NUCLEOTIDE SEQUENCE [LARGE SCALE GENOMIC DNA]</scope>
    <source>
        <strain evidence="7 8">CCMP1335</strain>
    </source>
</reference>
<accession>B8BU98</accession>
<dbReference type="RefSeq" id="XP_002287804.1">
    <property type="nucleotide sequence ID" value="XM_002287768.1"/>
</dbReference>
<evidence type="ECO:0000256" key="4">
    <source>
        <dbReference type="SAM" id="MobiDB-lite"/>
    </source>
</evidence>
<dbReference type="Pfam" id="PF04192">
    <property type="entry name" value="Utp21"/>
    <property type="match status" value="1"/>
</dbReference>
<evidence type="ECO:0000313" key="7">
    <source>
        <dbReference type="EMBL" id="EED95247.1"/>
    </source>
</evidence>
<dbReference type="Gene3D" id="2.130.10.10">
    <property type="entry name" value="YVTN repeat-like/Quinoprotein amine dehydrogenase"/>
    <property type="match status" value="2"/>
</dbReference>
<keyword evidence="1 3" id="KW-0853">WD repeat</keyword>
<dbReference type="SUPFAM" id="SSF50978">
    <property type="entry name" value="WD40 repeat-like"/>
    <property type="match status" value="2"/>
</dbReference>
<dbReference type="FunFam" id="2.130.10.10:FF:000200">
    <property type="entry name" value="U3 small nucleolar RNA-associated protein 21"/>
    <property type="match status" value="1"/>
</dbReference>
<dbReference type="PROSITE" id="PS00678">
    <property type="entry name" value="WD_REPEATS_1"/>
    <property type="match status" value="1"/>
</dbReference>
<dbReference type="Pfam" id="PF25168">
    <property type="entry name" value="Beta-prop_WDR36-Utp21_2nd"/>
    <property type="match status" value="1"/>
</dbReference>
<dbReference type="OMA" id="FWIRTSG"/>
<evidence type="ECO:0000256" key="2">
    <source>
        <dbReference type="ARBA" id="ARBA00022737"/>
    </source>
</evidence>
<feature type="domain" description="WDR36/Utp21 N-terminal" evidence="6">
    <location>
        <begin position="65"/>
        <end position="276"/>
    </location>
</feature>
<dbReference type="KEGG" id="tps:THAPSDRAFT_268252"/>
<dbReference type="InterPro" id="IPR036322">
    <property type="entry name" value="WD40_repeat_dom_sf"/>
</dbReference>
<keyword evidence="2" id="KW-0677">Repeat</keyword>
<gene>
    <name evidence="7" type="ORF">THAPSDRAFT_268252</name>
</gene>
<dbReference type="PANTHER" id="PTHR22840">
    <property type="entry name" value="WD REPEAT-CONTAINING PROTEIN 36"/>
    <property type="match status" value="1"/>
</dbReference>
<dbReference type="PROSITE" id="PS50294">
    <property type="entry name" value="WD_REPEATS_REGION"/>
    <property type="match status" value="2"/>
</dbReference>
<evidence type="ECO:0000256" key="1">
    <source>
        <dbReference type="ARBA" id="ARBA00022574"/>
    </source>
</evidence>
<evidence type="ECO:0000256" key="3">
    <source>
        <dbReference type="PROSITE-ProRule" id="PRU00221"/>
    </source>
</evidence>
<dbReference type="PROSITE" id="PS50082">
    <property type="entry name" value="WD_REPEATS_2"/>
    <property type="match status" value="2"/>
</dbReference>
<dbReference type="eggNOG" id="KOG1539">
    <property type="taxonomic scope" value="Eukaryota"/>
</dbReference>
<dbReference type="InterPro" id="IPR007319">
    <property type="entry name" value="WDR36/Utp21_C"/>
</dbReference>
<dbReference type="InParanoid" id="B8BU98"/>
<dbReference type="STRING" id="35128.B8BU98"/>
<feature type="repeat" description="WD" evidence="3">
    <location>
        <begin position="580"/>
        <end position="616"/>
    </location>
</feature>
<proteinExistence type="predicted"/>
<dbReference type="InterPro" id="IPR019775">
    <property type="entry name" value="WD40_repeat_CS"/>
</dbReference>
<dbReference type="PaxDb" id="35128-Thaps268252"/>
<dbReference type="GO" id="GO:0032040">
    <property type="term" value="C:small-subunit processome"/>
    <property type="evidence" value="ECO:0000318"/>
    <property type="project" value="GO_Central"/>
</dbReference>
<evidence type="ECO:0000259" key="5">
    <source>
        <dbReference type="Pfam" id="PF04192"/>
    </source>
</evidence>
<sequence length="942" mass="102428">MEVEVVGDDSEDESEKSDGGDEDESESNSDSSLDDDSTMTLPDHERSPSSSCYGRILLVQATRTTMQITKTIDLDGIGANFIPHVGIHPATYVNKILLGGRPTRAAVEGKAKCQPSMLLVNVRSGKIIHSFNGGTPIVTTLEQSPAIDTIAVGTSNGCVHLINTLHDVKLFTLRHKSKHPKLTNLNSVSSISFRTDGNATRQGVAPLAVGCDDGSVSVWDLTPVEDEKSGVTQRTLLNLMEGTHYGGVSKLEYLPGEPLLLSTGLASNSILLHVFDAPDHSGRILRQRKGHMSPPQLLRYLHPGLGGGGILANASDGTDASSCQILSCGGKGDLSLRVFSTARSNLDKEYSQGQGLERKARQFGKVGPEGRAELLLPEIIGLSTSEARSRDWGDLVTIHRNHAMAYVWSTKRGAQSGPVLRQPHWNISAMKERPPRSANATSLAISACGNFALVGTLGGVVYKYNLQSGLPRGSFPRDATSQTASHEDAVVGIAVDSLNKTMVTAGADSKLVLWSFQTHMPHKKSPILLPSPATKMCHVRDSDLAAIAMNDFGVAVFDCSSLAIVRFFGGSRFNHSPKERISHSGPISDMAFGPDGRKLFTSSFDGSIRVWDVPTGLCVDWMSFSSPPTSLALSPTGEFLATSHVGRLGISLWCDKSFFRMVLLDGTPNEASKMNEPCPVAECEQESDDANEDEAANDGIPPVAKEEGLITLSGLPPGHWKNLFHLELVKERNKPTEAPQKPPQAPFFLQWREGLETNKTKEAMADDPLTQPKRRKVVHHRSRLAELLQNCYDAKDPASVGEIYSDVTSYLSKMGPSSIDVEISSLCYGAHDLEDGLPLLHLAALWLLESCENRQSFEAINAYLHRFLHVHGVVIARLDDALKSEEGATEESIEEEDPRKLKLREFIGTISQLREKQKSASNLLQGKMQHTICLLRHLSRMV</sequence>
<organism evidence="7 8">
    <name type="scientific">Thalassiosira pseudonana</name>
    <name type="common">Marine diatom</name>
    <name type="synonym">Cyclotella nana</name>
    <dbReference type="NCBI Taxonomy" id="35128"/>
    <lineage>
        <taxon>Eukaryota</taxon>
        <taxon>Sar</taxon>
        <taxon>Stramenopiles</taxon>
        <taxon>Ochrophyta</taxon>
        <taxon>Bacillariophyta</taxon>
        <taxon>Coscinodiscophyceae</taxon>
        <taxon>Thalassiosirophycidae</taxon>
        <taxon>Thalassiosirales</taxon>
        <taxon>Thalassiosiraceae</taxon>
        <taxon>Thalassiosira</taxon>
    </lineage>
</organism>
<dbReference type="EMBL" id="CM000639">
    <property type="protein sequence ID" value="EED95247.1"/>
    <property type="molecule type" value="Genomic_DNA"/>
</dbReference>
<protein>
    <submittedName>
        <fullName evidence="7">WD40-repeat protein</fullName>
    </submittedName>
</protein>
<dbReference type="InterPro" id="IPR001680">
    <property type="entry name" value="WD40_rpt"/>
</dbReference>
<evidence type="ECO:0000259" key="6">
    <source>
        <dbReference type="Pfam" id="PF25171"/>
    </source>
</evidence>
<feature type="region of interest" description="Disordered" evidence="4">
    <location>
        <begin position="1"/>
        <end position="50"/>
    </location>
</feature>
<dbReference type="InterPro" id="IPR015943">
    <property type="entry name" value="WD40/YVTN_repeat-like_dom_sf"/>
</dbReference>
<feature type="repeat" description="WD" evidence="3">
    <location>
        <begin position="483"/>
        <end position="518"/>
    </location>
</feature>
<dbReference type="PANTHER" id="PTHR22840:SF12">
    <property type="entry name" value="WD REPEAT-CONTAINING PROTEIN 36"/>
    <property type="match status" value="1"/>
</dbReference>
<dbReference type="Proteomes" id="UP000001449">
    <property type="component" value="Chromosome 2"/>
</dbReference>
<feature type="compositionally biased region" description="Acidic residues" evidence="4">
    <location>
        <begin position="1"/>
        <end position="37"/>
    </location>
</feature>
<dbReference type="Pfam" id="PF25171">
    <property type="entry name" value="Beta-prop_WDR36-Utp21_1st"/>
    <property type="match status" value="1"/>
</dbReference>
<dbReference type="SMART" id="SM00320">
    <property type="entry name" value="WD40"/>
    <property type="match status" value="7"/>
</dbReference>
<name>B8BU98_THAPS</name>
<dbReference type="GO" id="GO:0006364">
    <property type="term" value="P:rRNA processing"/>
    <property type="evidence" value="ECO:0000318"/>
    <property type="project" value="GO_Central"/>
</dbReference>
<keyword evidence="8" id="KW-1185">Reference proteome</keyword>
<dbReference type="GO" id="GO:0034388">
    <property type="term" value="C:Pwp2p-containing subcomplex of 90S preribosome"/>
    <property type="evidence" value="ECO:0000318"/>
    <property type="project" value="GO_Central"/>
</dbReference>
<evidence type="ECO:0000313" key="8">
    <source>
        <dbReference type="Proteomes" id="UP000001449"/>
    </source>
</evidence>
<dbReference type="GeneID" id="7450249"/>
<dbReference type="AlphaFoldDB" id="B8BU98"/>
<dbReference type="InterPro" id="IPR059157">
    <property type="entry name" value="WDR36-Utp21_N"/>
</dbReference>
<dbReference type="HOGENOM" id="CLU_002774_0_0_1"/>
<reference evidence="7 8" key="1">
    <citation type="journal article" date="2004" name="Science">
        <title>The genome of the diatom Thalassiosira pseudonana: ecology, evolution, and metabolism.</title>
        <authorList>
            <person name="Armbrust E.V."/>
            <person name="Berges J.A."/>
            <person name="Bowler C."/>
            <person name="Green B.R."/>
            <person name="Martinez D."/>
            <person name="Putnam N.H."/>
            <person name="Zhou S."/>
            <person name="Allen A.E."/>
            <person name="Apt K.E."/>
            <person name="Bechner M."/>
            <person name="Brzezinski M.A."/>
            <person name="Chaal B.K."/>
            <person name="Chiovitti A."/>
            <person name="Davis A.K."/>
            <person name="Demarest M.S."/>
            <person name="Detter J.C."/>
            <person name="Glavina T."/>
            <person name="Goodstein D."/>
            <person name="Hadi M.Z."/>
            <person name="Hellsten U."/>
            <person name="Hildebrand M."/>
            <person name="Jenkins B.D."/>
            <person name="Jurka J."/>
            <person name="Kapitonov V.V."/>
            <person name="Kroger N."/>
            <person name="Lau W.W."/>
            <person name="Lane T.W."/>
            <person name="Larimer F.W."/>
            <person name="Lippmeier J.C."/>
            <person name="Lucas S."/>
            <person name="Medina M."/>
            <person name="Montsant A."/>
            <person name="Obornik M."/>
            <person name="Parker M.S."/>
            <person name="Palenik B."/>
            <person name="Pazour G.J."/>
            <person name="Richardson P.M."/>
            <person name="Rynearson T.A."/>
            <person name="Saito M.A."/>
            <person name="Schwartz D.C."/>
            <person name="Thamatrakoln K."/>
            <person name="Valentin K."/>
            <person name="Vardi A."/>
            <person name="Wilkerson F.P."/>
            <person name="Rokhsar D.S."/>
        </authorList>
    </citation>
    <scope>NUCLEOTIDE SEQUENCE [LARGE SCALE GENOMIC DNA]</scope>
    <source>
        <strain evidence="7 8">CCMP1335</strain>
    </source>
</reference>